<gene>
    <name evidence="2" type="ORF">PAPOLLO_LOCUS8669</name>
</gene>
<reference evidence="2" key="1">
    <citation type="submission" date="2021-04" db="EMBL/GenBank/DDBJ databases">
        <authorList>
            <person name="Tunstrom K."/>
        </authorList>
    </citation>
    <scope>NUCLEOTIDE SEQUENCE</scope>
</reference>
<accession>A0A8S3WPG3</accession>
<organism evidence="2 3">
    <name type="scientific">Parnassius apollo</name>
    <name type="common">Apollo butterfly</name>
    <name type="synonym">Papilio apollo</name>
    <dbReference type="NCBI Taxonomy" id="110799"/>
    <lineage>
        <taxon>Eukaryota</taxon>
        <taxon>Metazoa</taxon>
        <taxon>Ecdysozoa</taxon>
        <taxon>Arthropoda</taxon>
        <taxon>Hexapoda</taxon>
        <taxon>Insecta</taxon>
        <taxon>Pterygota</taxon>
        <taxon>Neoptera</taxon>
        <taxon>Endopterygota</taxon>
        <taxon>Lepidoptera</taxon>
        <taxon>Glossata</taxon>
        <taxon>Ditrysia</taxon>
        <taxon>Papilionoidea</taxon>
        <taxon>Papilionidae</taxon>
        <taxon>Parnassiinae</taxon>
        <taxon>Parnassini</taxon>
        <taxon>Parnassius</taxon>
        <taxon>Parnassius</taxon>
    </lineage>
</organism>
<feature type="compositionally biased region" description="Basic residues" evidence="1">
    <location>
        <begin position="167"/>
        <end position="176"/>
    </location>
</feature>
<evidence type="ECO:0000313" key="3">
    <source>
        <dbReference type="Proteomes" id="UP000691718"/>
    </source>
</evidence>
<keyword evidence="3" id="KW-1185">Reference proteome</keyword>
<dbReference type="EMBL" id="CAJQZP010000620">
    <property type="protein sequence ID" value="CAG4972871.1"/>
    <property type="molecule type" value="Genomic_DNA"/>
</dbReference>
<name>A0A8S3WPG3_PARAO</name>
<dbReference type="Proteomes" id="UP000691718">
    <property type="component" value="Unassembled WGS sequence"/>
</dbReference>
<feature type="compositionally biased region" description="Low complexity" evidence="1">
    <location>
        <begin position="130"/>
        <end position="139"/>
    </location>
</feature>
<evidence type="ECO:0000313" key="2">
    <source>
        <dbReference type="EMBL" id="CAG4972871.1"/>
    </source>
</evidence>
<protein>
    <submittedName>
        <fullName evidence="2">(apollo) hypothetical protein</fullName>
    </submittedName>
</protein>
<dbReference type="OrthoDB" id="7487068at2759"/>
<sequence>MRRVVIEAWQGKAGPSQCHRYQAFGHASTNCFRPVKCVRCAGDHIASNCPRGRDEEPRCANCAKNHTANDRHCPVLRRIARKQGIALPGLLPEEPRRVPQSRPRAVVQEDGWTTIRGKGRQPAPPPPVSAPTETVVPSTLISKATTGAIQRPPANDAIERQTSQRSKWGRKKRKKVQPPPQAATSTQPQR</sequence>
<dbReference type="AlphaFoldDB" id="A0A8S3WPG3"/>
<evidence type="ECO:0000256" key="1">
    <source>
        <dbReference type="SAM" id="MobiDB-lite"/>
    </source>
</evidence>
<feature type="region of interest" description="Disordered" evidence="1">
    <location>
        <begin position="90"/>
        <end position="190"/>
    </location>
</feature>
<proteinExistence type="predicted"/>
<comment type="caution">
    <text evidence="2">The sequence shown here is derived from an EMBL/GenBank/DDBJ whole genome shotgun (WGS) entry which is preliminary data.</text>
</comment>